<feature type="domain" description="DUF397" evidence="1">
    <location>
        <begin position="11"/>
        <end position="69"/>
    </location>
</feature>
<name>A0A291RDJ7_9NOCA</name>
<proteinExistence type="predicted"/>
<protein>
    <submittedName>
        <fullName evidence="2">DUF397 domain-containing protein</fullName>
    </submittedName>
</protein>
<dbReference type="KEGG" id="ntp:CRH09_03270"/>
<organism evidence="2 3">
    <name type="scientific">Nocardia terpenica</name>
    <dbReference type="NCBI Taxonomy" id="455432"/>
    <lineage>
        <taxon>Bacteria</taxon>
        <taxon>Bacillati</taxon>
        <taxon>Actinomycetota</taxon>
        <taxon>Actinomycetes</taxon>
        <taxon>Mycobacteriales</taxon>
        <taxon>Nocardiaceae</taxon>
        <taxon>Nocardia</taxon>
    </lineage>
</organism>
<gene>
    <name evidence="2" type="ORF">CRH09_03270</name>
</gene>
<dbReference type="AlphaFoldDB" id="A0A291RDJ7"/>
<dbReference type="GeneID" id="88356455"/>
<dbReference type="EMBL" id="CP023778">
    <property type="protein sequence ID" value="ATL65380.1"/>
    <property type="molecule type" value="Genomic_DNA"/>
</dbReference>
<evidence type="ECO:0000259" key="1">
    <source>
        <dbReference type="Pfam" id="PF04149"/>
    </source>
</evidence>
<accession>A0A291RDJ7</accession>
<evidence type="ECO:0000313" key="3">
    <source>
        <dbReference type="Proteomes" id="UP000221961"/>
    </source>
</evidence>
<sequence>MSRLTPQRDTGWFKSSLSNETQTCVEIRFAGDTVLIRDSKYLRDPANDPATQPIIPIPTTDWPAFLSAATGSETKADHNLPTIDHHPSGEVTIRAANGTTLTYTAPEWSAFTTGIHANEFTAA</sequence>
<dbReference type="Proteomes" id="UP000221961">
    <property type="component" value="Chromosome"/>
</dbReference>
<dbReference type="Pfam" id="PF04149">
    <property type="entry name" value="DUF397"/>
    <property type="match status" value="1"/>
</dbReference>
<reference evidence="2 3" key="1">
    <citation type="submission" date="2017-10" db="EMBL/GenBank/DDBJ databases">
        <title>Comparative genomics between pathogenic Norcardia.</title>
        <authorList>
            <person name="Zeng L."/>
        </authorList>
    </citation>
    <scope>NUCLEOTIDE SEQUENCE [LARGE SCALE GENOMIC DNA]</scope>
    <source>
        <strain evidence="2 3">NC_YFY_NT001</strain>
    </source>
</reference>
<dbReference type="InterPro" id="IPR007278">
    <property type="entry name" value="DUF397"/>
</dbReference>
<dbReference type="RefSeq" id="WP_098692673.1">
    <property type="nucleotide sequence ID" value="NZ_CP023778.1"/>
</dbReference>
<evidence type="ECO:0000313" key="2">
    <source>
        <dbReference type="EMBL" id="ATL65380.1"/>
    </source>
</evidence>